<dbReference type="InterPro" id="IPR001387">
    <property type="entry name" value="Cro/C1-type_HTH"/>
</dbReference>
<organism evidence="3 4">
    <name type="scientific">Oceanobacillus indicireducens</name>
    <dbReference type="NCBI Taxonomy" id="1004261"/>
    <lineage>
        <taxon>Bacteria</taxon>
        <taxon>Bacillati</taxon>
        <taxon>Bacillota</taxon>
        <taxon>Bacilli</taxon>
        <taxon>Bacillales</taxon>
        <taxon>Bacillaceae</taxon>
        <taxon>Oceanobacillus</taxon>
    </lineage>
</organism>
<dbReference type="PANTHER" id="PTHR46558">
    <property type="entry name" value="TRACRIPTIONAL REGULATORY PROTEIN-RELATED-RELATED"/>
    <property type="match status" value="1"/>
</dbReference>
<evidence type="ECO:0000313" key="3">
    <source>
        <dbReference type="EMBL" id="GGN53545.1"/>
    </source>
</evidence>
<proteinExistence type="predicted"/>
<reference evidence="3" key="2">
    <citation type="submission" date="2020-09" db="EMBL/GenBank/DDBJ databases">
        <authorList>
            <person name="Sun Q."/>
            <person name="Ohkuma M."/>
        </authorList>
    </citation>
    <scope>NUCLEOTIDE SEQUENCE</scope>
    <source>
        <strain evidence="3">JCM 17251</strain>
    </source>
</reference>
<keyword evidence="4" id="KW-1185">Reference proteome</keyword>
<dbReference type="SMART" id="SM00530">
    <property type="entry name" value="HTH_XRE"/>
    <property type="match status" value="1"/>
</dbReference>
<dbReference type="PANTHER" id="PTHR46558:SF5">
    <property type="entry name" value="TRANSCRIPTION REGULATOR"/>
    <property type="match status" value="1"/>
</dbReference>
<keyword evidence="1" id="KW-0238">DNA-binding</keyword>
<sequence length="67" mass="7830">MNKVKEYRMQMKLTQIELAKKVGVARQTINLIENNKYNPSLSLCICLAKELKTDLNTLFWEEIGNEK</sequence>
<dbReference type="RefSeq" id="WP_188856286.1">
    <property type="nucleotide sequence ID" value="NZ_BMOS01000005.1"/>
</dbReference>
<name>A0A918CZU8_9BACI</name>
<dbReference type="SUPFAM" id="SSF47413">
    <property type="entry name" value="lambda repressor-like DNA-binding domains"/>
    <property type="match status" value="1"/>
</dbReference>
<dbReference type="CDD" id="cd00093">
    <property type="entry name" value="HTH_XRE"/>
    <property type="match status" value="1"/>
</dbReference>
<comment type="caution">
    <text evidence="3">The sequence shown here is derived from an EMBL/GenBank/DDBJ whole genome shotgun (WGS) entry which is preliminary data.</text>
</comment>
<evidence type="ECO:0000256" key="1">
    <source>
        <dbReference type="ARBA" id="ARBA00023125"/>
    </source>
</evidence>
<evidence type="ECO:0000313" key="4">
    <source>
        <dbReference type="Proteomes" id="UP000624041"/>
    </source>
</evidence>
<dbReference type="AlphaFoldDB" id="A0A918CZU8"/>
<evidence type="ECO:0000259" key="2">
    <source>
        <dbReference type="PROSITE" id="PS50943"/>
    </source>
</evidence>
<dbReference type="PROSITE" id="PS50943">
    <property type="entry name" value="HTH_CROC1"/>
    <property type="match status" value="1"/>
</dbReference>
<gene>
    <name evidence="3" type="ORF">GCM10007971_10110</name>
</gene>
<feature type="domain" description="HTH cro/C1-type" evidence="2">
    <location>
        <begin position="4"/>
        <end position="58"/>
    </location>
</feature>
<dbReference type="Pfam" id="PF01381">
    <property type="entry name" value="HTH_3"/>
    <property type="match status" value="1"/>
</dbReference>
<protein>
    <submittedName>
        <fullName evidence="3">Transcriptional regulator</fullName>
    </submittedName>
</protein>
<dbReference type="Gene3D" id="1.10.260.40">
    <property type="entry name" value="lambda repressor-like DNA-binding domains"/>
    <property type="match status" value="1"/>
</dbReference>
<reference evidence="3" key="1">
    <citation type="journal article" date="2014" name="Int. J. Syst. Evol. Microbiol.">
        <title>Complete genome sequence of Corynebacterium casei LMG S-19264T (=DSM 44701T), isolated from a smear-ripened cheese.</title>
        <authorList>
            <consortium name="US DOE Joint Genome Institute (JGI-PGF)"/>
            <person name="Walter F."/>
            <person name="Albersmeier A."/>
            <person name="Kalinowski J."/>
            <person name="Ruckert C."/>
        </authorList>
    </citation>
    <scope>NUCLEOTIDE SEQUENCE</scope>
    <source>
        <strain evidence="3">JCM 17251</strain>
    </source>
</reference>
<dbReference type="Proteomes" id="UP000624041">
    <property type="component" value="Unassembled WGS sequence"/>
</dbReference>
<accession>A0A918CZU8</accession>
<dbReference type="GO" id="GO:0003677">
    <property type="term" value="F:DNA binding"/>
    <property type="evidence" value="ECO:0007669"/>
    <property type="project" value="UniProtKB-KW"/>
</dbReference>
<dbReference type="InterPro" id="IPR010982">
    <property type="entry name" value="Lambda_DNA-bd_dom_sf"/>
</dbReference>
<dbReference type="EMBL" id="BMOS01000005">
    <property type="protein sequence ID" value="GGN53545.1"/>
    <property type="molecule type" value="Genomic_DNA"/>
</dbReference>